<gene>
    <name evidence="1" type="ORF">NX794_29480</name>
</gene>
<dbReference type="Proteomes" id="UP001205612">
    <property type="component" value="Unassembled WGS sequence"/>
</dbReference>
<evidence type="ECO:0000313" key="2">
    <source>
        <dbReference type="Proteomes" id="UP001205612"/>
    </source>
</evidence>
<dbReference type="EMBL" id="JANUGP010000030">
    <property type="protein sequence ID" value="MCS0605309.1"/>
    <property type="molecule type" value="Genomic_DNA"/>
</dbReference>
<keyword evidence="2" id="KW-1185">Reference proteome</keyword>
<organism evidence="1 2">
    <name type="scientific">Streptomyces pyxinicus</name>
    <dbReference type="NCBI Taxonomy" id="2970331"/>
    <lineage>
        <taxon>Bacteria</taxon>
        <taxon>Bacillati</taxon>
        <taxon>Actinomycetota</taxon>
        <taxon>Actinomycetes</taxon>
        <taxon>Kitasatosporales</taxon>
        <taxon>Streptomycetaceae</taxon>
        <taxon>Streptomyces</taxon>
    </lineage>
</organism>
<proteinExistence type="predicted"/>
<name>A0ABT2B9X4_9ACTN</name>
<accession>A0ABT2B9X4</accession>
<protein>
    <submittedName>
        <fullName evidence="1">Uncharacterized protein</fullName>
    </submittedName>
</protein>
<comment type="caution">
    <text evidence="1">The sequence shown here is derived from an EMBL/GenBank/DDBJ whole genome shotgun (WGS) entry which is preliminary data.</text>
</comment>
<sequence>MESAIDESSQVFANPDGTFTREMSAAPVRARKDDGSWAPIDTILVRKADGSVRAKNTTADIAFSGGGTEAALVTLTDEGQELRLGWPTALPEPRLDGDTATYGRILPDVDLRVTAQSSGYTSVLVVKTAEAAWNPALAKIRMTVSGGGLDIVPTADGGFVARDGDGSPVFESPAGRMWDPAGDTPANGSASACVATQLVRTAAAGAAQAEGPGDGDAAAELPLKVTGTKTIGNINRKMAHPKTSGAERDLLVADLGRASRMLDFSEQFVPRG</sequence>
<dbReference type="RefSeq" id="WP_258782378.1">
    <property type="nucleotide sequence ID" value="NZ_JANUGP010000030.1"/>
</dbReference>
<reference evidence="1 2" key="1">
    <citation type="submission" date="2022-08" db="EMBL/GenBank/DDBJ databases">
        <authorList>
            <person name="Somphong A."/>
            <person name="Phongsopitanun W."/>
        </authorList>
    </citation>
    <scope>NUCLEOTIDE SEQUENCE [LARGE SCALE GENOMIC DNA]</scope>
    <source>
        <strain evidence="1 2">LP11</strain>
    </source>
</reference>
<evidence type="ECO:0000313" key="1">
    <source>
        <dbReference type="EMBL" id="MCS0605309.1"/>
    </source>
</evidence>